<dbReference type="PANTHER" id="PTHR35567">
    <property type="entry name" value="MALATE DEHYDROGENASE (AFU_ORTHOLOGUE AFUA_2G13800)"/>
    <property type="match status" value="1"/>
</dbReference>
<keyword evidence="3" id="KW-1185">Reference proteome</keyword>
<proteinExistence type="predicted"/>
<dbReference type="EMBL" id="BOOY01000028">
    <property type="protein sequence ID" value="GIJ04507.1"/>
    <property type="molecule type" value="Genomic_DNA"/>
</dbReference>
<dbReference type="AlphaFoldDB" id="A0A8J3YAT9"/>
<evidence type="ECO:0000313" key="2">
    <source>
        <dbReference type="EMBL" id="GIJ04507.1"/>
    </source>
</evidence>
<name>A0A8J3YAT9_9ACTN</name>
<gene>
    <name evidence="2" type="ORF">Sya03_38590</name>
</gene>
<dbReference type="InterPro" id="IPR021851">
    <property type="entry name" value="DUF3455"/>
</dbReference>
<evidence type="ECO:0000313" key="3">
    <source>
        <dbReference type="Proteomes" id="UP000652013"/>
    </source>
</evidence>
<feature type="compositionally biased region" description="Low complexity" evidence="1">
    <location>
        <begin position="64"/>
        <end position="77"/>
    </location>
</feature>
<evidence type="ECO:0000256" key="1">
    <source>
        <dbReference type="SAM" id="MobiDB-lite"/>
    </source>
</evidence>
<dbReference type="Pfam" id="PF11937">
    <property type="entry name" value="DUF3455"/>
    <property type="match status" value="1"/>
</dbReference>
<feature type="region of interest" description="Disordered" evidence="1">
    <location>
        <begin position="64"/>
        <end position="85"/>
    </location>
</feature>
<dbReference type="PANTHER" id="PTHR35567:SF1">
    <property type="entry name" value="CONSERVED FUNGAL PROTEIN (AFU_ORTHOLOGUE AFUA_1G14230)"/>
    <property type="match status" value="1"/>
</dbReference>
<organism evidence="2 3">
    <name type="scientific">Spirilliplanes yamanashiensis</name>
    <dbReference type="NCBI Taxonomy" id="42233"/>
    <lineage>
        <taxon>Bacteria</taxon>
        <taxon>Bacillati</taxon>
        <taxon>Actinomycetota</taxon>
        <taxon>Actinomycetes</taxon>
        <taxon>Micromonosporales</taxon>
        <taxon>Micromonosporaceae</taxon>
        <taxon>Spirilliplanes</taxon>
    </lineage>
</organism>
<reference evidence="2" key="1">
    <citation type="submission" date="2021-01" db="EMBL/GenBank/DDBJ databases">
        <title>Whole genome shotgun sequence of Spirilliplanes yamanashiensis NBRC 15828.</title>
        <authorList>
            <person name="Komaki H."/>
            <person name="Tamura T."/>
        </authorList>
    </citation>
    <scope>NUCLEOTIDE SEQUENCE</scope>
    <source>
        <strain evidence="2">NBRC 15828</strain>
    </source>
</reference>
<comment type="caution">
    <text evidence="2">The sequence shown here is derived from an EMBL/GenBank/DDBJ whole genome shotgun (WGS) entry which is preliminary data.</text>
</comment>
<sequence length="226" mass="22776">MPVDPYGPYCREAVQAEVPHTGGTVTRNAPSRPSPARTWIGAGAVAAALLVAWGGTAFSQERPAAQAADPAAAPEAAYGTPDVPGTLVPPPGHVLSATAAAQGVQVYRCASGAWSLLEPAATLAGRTAGRPARRVTAVHFRGPSWESTDDGSLVEAAAVASVPVEGTIAQVLLKATKNRGTGVFGAVSYVQRLATSGGVAPAGTCTDGATAGVPYRALYRFFTPAA</sequence>
<evidence type="ECO:0008006" key="4">
    <source>
        <dbReference type="Google" id="ProtNLM"/>
    </source>
</evidence>
<protein>
    <recommendedName>
        <fullName evidence="4">DUF3455 domain-containing protein</fullName>
    </recommendedName>
</protein>
<accession>A0A8J3YAT9</accession>
<dbReference type="Proteomes" id="UP000652013">
    <property type="component" value="Unassembled WGS sequence"/>
</dbReference>